<evidence type="ECO:0008006" key="3">
    <source>
        <dbReference type="Google" id="ProtNLM"/>
    </source>
</evidence>
<dbReference type="InterPro" id="IPR006311">
    <property type="entry name" value="TAT_signal"/>
</dbReference>
<protein>
    <recommendedName>
        <fullName evidence="3">DUF1102 domain-containing protein</fullName>
    </recommendedName>
</protein>
<comment type="caution">
    <text evidence="1">The sequence shown here is derived from an EMBL/GenBank/DDBJ whole genome shotgun (WGS) entry which is preliminary data.</text>
</comment>
<dbReference type="RefSeq" id="WP_372387148.1">
    <property type="nucleotide sequence ID" value="NZ_JBGNYA010000001.1"/>
</dbReference>
<gene>
    <name evidence="1" type="ORF">OS889_03020</name>
</gene>
<sequence length="206" mass="20547">MALSRRNILIGLGALVGGGGALVGTGAFTTVSAERSVDVSTAGDADAFLQIEDDSSYVQGGDNDALQINLDADGGNTDADSGFNDEAVTELAGVIRITNNAADESTATIGLSTEAADSASASGSVTVTVDDGDSGNSNVADIEVLVSNNAGDFDGSTTDLAVGETAYLDVRVDTRDDSISGVDANEITIVANESTADQGVTDTPTS</sequence>
<proteinExistence type="predicted"/>
<accession>A0ABD5MF70</accession>
<organism evidence="1 2">
    <name type="scientific">Halobellus rubicundus</name>
    <dbReference type="NCBI Taxonomy" id="2996466"/>
    <lineage>
        <taxon>Archaea</taxon>
        <taxon>Methanobacteriati</taxon>
        <taxon>Methanobacteriota</taxon>
        <taxon>Stenosarchaea group</taxon>
        <taxon>Halobacteria</taxon>
        <taxon>Halobacteriales</taxon>
        <taxon>Haloferacaceae</taxon>
        <taxon>Halobellus</taxon>
    </lineage>
</organism>
<name>A0ABD5MF70_9EURY</name>
<dbReference type="Proteomes" id="UP001570511">
    <property type="component" value="Unassembled WGS sequence"/>
</dbReference>
<dbReference type="EMBL" id="JBGNYA010000001">
    <property type="protein sequence ID" value="MFA1609976.1"/>
    <property type="molecule type" value="Genomic_DNA"/>
</dbReference>
<reference evidence="1 2" key="1">
    <citation type="submission" date="2024-08" db="EMBL/GenBank/DDBJ databases">
        <title>Halobellus sp. MBLA0158 whole genome sequence.</title>
        <authorList>
            <person name="Hwang C.Y."/>
            <person name="Cho E.-S."/>
            <person name="Seo M.-J."/>
        </authorList>
    </citation>
    <scope>NUCLEOTIDE SEQUENCE [LARGE SCALE GENOMIC DNA]</scope>
    <source>
        <strain evidence="1 2">MBLA0158</strain>
    </source>
</reference>
<dbReference type="AlphaFoldDB" id="A0ABD5MF70"/>
<evidence type="ECO:0000313" key="1">
    <source>
        <dbReference type="EMBL" id="MFA1609976.1"/>
    </source>
</evidence>
<dbReference type="PROSITE" id="PS51318">
    <property type="entry name" value="TAT"/>
    <property type="match status" value="1"/>
</dbReference>
<evidence type="ECO:0000313" key="2">
    <source>
        <dbReference type="Proteomes" id="UP001570511"/>
    </source>
</evidence>
<keyword evidence="2" id="KW-1185">Reference proteome</keyword>